<reference evidence="2" key="1">
    <citation type="submission" date="2015-01" db="EMBL/GenBank/DDBJ databases">
        <authorList>
            <person name="Aksoy S."/>
            <person name="Warren W."/>
            <person name="Wilson R.K."/>
        </authorList>
    </citation>
    <scope>NUCLEOTIDE SEQUENCE [LARGE SCALE GENOMIC DNA]</scope>
    <source>
        <strain evidence="2">IAEA</strain>
    </source>
</reference>
<accession>A0A1B0BRD4</accession>
<organism evidence="1 2">
    <name type="scientific">Glossina palpalis gambiensis</name>
    <dbReference type="NCBI Taxonomy" id="67801"/>
    <lineage>
        <taxon>Eukaryota</taxon>
        <taxon>Metazoa</taxon>
        <taxon>Ecdysozoa</taxon>
        <taxon>Arthropoda</taxon>
        <taxon>Hexapoda</taxon>
        <taxon>Insecta</taxon>
        <taxon>Pterygota</taxon>
        <taxon>Neoptera</taxon>
        <taxon>Endopterygota</taxon>
        <taxon>Diptera</taxon>
        <taxon>Brachycera</taxon>
        <taxon>Muscomorpha</taxon>
        <taxon>Hippoboscoidea</taxon>
        <taxon>Glossinidae</taxon>
        <taxon>Glossina</taxon>
    </lineage>
</organism>
<proteinExistence type="predicted"/>
<dbReference type="VEuPathDB" id="VectorBase:GPPI038192"/>
<name>A0A1B0BRD4_9MUSC</name>
<dbReference type="EMBL" id="JXJN01019048">
    <property type="status" value="NOT_ANNOTATED_CDS"/>
    <property type="molecule type" value="Genomic_DNA"/>
</dbReference>
<dbReference type="AlphaFoldDB" id="A0A1B0BRD4"/>
<dbReference type="EnsemblMetazoa" id="GPPI038192-RA">
    <property type="protein sequence ID" value="GPPI038192-PA"/>
    <property type="gene ID" value="GPPI038192"/>
</dbReference>
<evidence type="ECO:0000313" key="1">
    <source>
        <dbReference type="EnsemblMetazoa" id="GPPI038192-PA"/>
    </source>
</evidence>
<dbReference type="Proteomes" id="UP000092460">
    <property type="component" value="Unassembled WGS sequence"/>
</dbReference>
<evidence type="ECO:0000313" key="2">
    <source>
        <dbReference type="Proteomes" id="UP000092460"/>
    </source>
</evidence>
<protein>
    <submittedName>
        <fullName evidence="1">Uncharacterized protein</fullName>
    </submittedName>
</protein>
<keyword evidence="2" id="KW-1185">Reference proteome</keyword>
<reference evidence="1" key="2">
    <citation type="submission" date="2020-05" db="UniProtKB">
        <authorList>
            <consortium name="EnsemblMetazoa"/>
        </authorList>
    </citation>
    <scope>IDENTIFICATION</scope>
    <source>
        <strain evidence="1">IAEA</strain>
    </source>
</reference>
<sequence length="97" mass="11135">MDEYAKITKKTPLWLLPDDGKMCEHNNNRKQILCVVAGFIPSKTKAHDGGTDNLTIERIDMKMLQGIIYGFFSYSPSVQTKKYVMNVVVIVRLRNKE</sequence>